<evidence type="ECO:0000256" key="1">
    <source>
        <dbReference type="ARBA" id="ARBA00004141"/>
    </source>
</evidence>
<evidence type="ECO:0000256" key="2">
    <source>
        <dbReference type="ARBA" id="ARBA00008458"/>
    </source>
</evidence>
<organism evidence="7 8">
    <name type="scientific">Mesorhabditis spiculigera</name>
    <dbReference type="NCBI Taxonomy" id="96644"/>
    <lineage>
        <taxon>Eukaryota</taxon>
        <taxon>Metazoa</taxon>
        <taxon>Ecdysozoa</taxon>
        <taxon>Nematoda</taxon>
        <taxon>Chromadorea</taxon>
        <taxon>Rhabditida</taxon>
        <taxon>Rhabditina</taxon>
        <taxon>Rhabditomorpha</taxon>
        <taxon>Rhabditoidea</taxon>
        <taxon>Rhabditidae</taxon>
        <taxon>Mesorhabditinae</taxon>
        <taxon>Mesorhabditis</taxon>
    </lineage>
</organism>
<dbReference type="GO" id="GO:0016020">
    <property type="term" value="C:membrane"/>
    <property type="evidence" value="ECO:0007669"/>
    <property type="project" value="UniProtKB-SubCell"/>
</dbReference>
<dbReference type="GO" id="GO:0004521">
    <property type="term" value="F:RNA endonuclease activity"/>
    <property type="evidence" value="ECO:0007669"/>
    <property type="project" value="InterPro"/>
</dbReference>
<accession>A0AA36G5H2</accession>
<comment type="similarity">
    <text evidence="2">Belongs to the RNase K family.</text>
</comment>
<evidence type="ECO:0000256" key="3">
    <source>
        <dbReference type="ARBA" id="ARBA00022692"/>
    </source>
</evidence>
<evidence type="ECO:0000256" key="5">
    <source>
        <dbReference type="ARBA" id="ARBA00023136"/>
    </source>
</evidence>
<comment type="subcellular location">
    <subcellularLocation>
        <location evidence="1">Membrane</location>
        <topology evidence="1">Multi-pass membrane protein</topology>
    </subcellularLocation>
</comment>
<keyword evidence="3 6" id="KW-0812">Transmembrane</keyword>
<dbReference type="Proteomes" id="UP001177023">
    <property type="component" value="Unassembled WGS sequence"/>
</dbReference>
<evidence type="ECO:0000256" key="6">
    <source>
        <dbReference type="SAM" id="Phobius"/>
    </source>
</evidence>
<protein>
    <submittedName>
        <fullName evidence="7">Uncharacterized protein</fullName>
    </submittedName>
</protein>
<dbReference type="InterPro" id="IPR026770">
    <property type="entry name" value="RNase_K"/>
</dbReference>
<feature type="transmembrane region" description="Helical" evidence="6">
    <location>
        <begin position="69"/>
        <end position="88"/>
    </location>
</feature>
<name>A0AA36G5H2_9BILA</name>
<gene>
    <name evidence="7" type="ORF">MSPICULIGERA_LOCUS18240</name>
</gene>
<comment type="caution">
    <text evidence="7">The sequence shown here is derived from an EMBL/GenBank/DDBJ whole genome shotgun (WGS) entry which is preliminary data.</text>
</comment>
<reference evidence="7" key="1">
    <citation type="submission" date="2023-06" db="EMBL/GenBank/DDBJ databases">
        <authorList>
            <person name="Delattre M."/>
        </authorList>
    </citation>
    <scope>NUCLEOTIDE SEQUENCE</scope>
    <source>
        <strain evidence="7">AF72</strain>
    </source>
</reference>
<sequence length="98" mass="10940">MPKLCPLCGPMASAFCMVMSVWGVIFLGLLGVFFYLQAVTLFPDIHFEMTKGATSFPVKDIEEKYNDKAIQCWIAAGMYAVTLVIVFWQNKFNSSSAI</sequence>
<dbReference type="EMBL" id="CATQJA010002659">
    <property type="protein sequence ID" value="CAJ0580037.1"/>
    <property type="molecule type" value="Genomic_DNA"/>
</dbReference>
<evidence type="ECO:0000256" key="4">
    <source>
        <dbReference type="ARBA" id="ARBA00022989"/>
    </source>
</evidence>
<dbReference type="AlphaFoldDB" id="A0AA36G5H2"/>
<evidence type="ECO:0000313" key="8">
    <source>
        <dbReference type="Proteomes" id="UP001177023"/>
    </source>
</evidence>
<keyword evidence="4 6" id="KW-1133">Transmembrane helix</keyword>
<feature type="transmembrane region" description="Helical" evidence="6">
    <location>
        <begin position="12"/>
        <end position="36"/>
    </location>
</feature>
<dbReference type="PANTHER" id="PTHR31733">
    <property type="entry name" value="RIBONUCLEASE KAPPA"/>
    <property type="match status" value="1"/>
</dbReference>
<evidence type="ECO:0000313" key="7">
    <source>
        <dbReference type="EMBL" id="CAJ0580037.1"/>
    </source>
</evidence>
<keyword evidence="8" id="KW-1185">Reference proteome</keyword>
<keyword evidence="5 6" id="KW-0472">Membrane</keyword>
<proteinExistence type="inferred from homology"/>
<feature type="non-terminal residue" evidence="7">
    <location>
        <position position="98"/>
    </location>
</feature>